<dbReference type="SMART" id="SM00324">
    <property type="entry name" value="RhoGAP"/>
    <property type="match status" value="1"/>
</dbReference>
<protein>
    <submittedName>
        <fullName evidence="2">Rho GTPase activation protein</fullName>
    </submittedName>
</protein>
<dbReference type="PROSITE" id="PS50238">
    <property type="entry name" value="RHOGAP"/>
    <property type="match status" value="1"/>
</dbReference>
<dbReference type="PANTHER" id="PTHR45808:SF2">
    <property type="entry name" value="RHO GTPASE-ACTIVATING PROTEIN 68F"/>
    <property type="match status" value="1"/>
</dbReference>
<dbReference type="InterPro" id="IPR000198">
    <property type="entry name" value="RhoGAP_dom"/>
</dbReference>
<dbReference type="Proteomes" id="UP000297245">
    <property type="component" value="Unassembled WGS sequence"/>
</dbReference>
<dbReference type="CDD" id="cd00159">
    <property type="entry name" value="RhoGAP"/>
    <property type="match status" value="1"/>
</dbReference>
<dbReference type="OrthoDB" id="19923at2759"/>
<evidence type="ECO:0000259" key="1">
    <source>
        <dbReference type="PROSITE" id="PS50238"/>
    </source>
</evidence>
<dbReference type="PANTHER" id="PTHR45808">
    <property type="entry name" value="RHO GTPASE-ACTIVATING PROTEIN 68F"/>
    <property type="match status" value="1"/>
</dbReference>
<dbReference type="Pfam" id="PF00620">
    <property type="entry name" value="RhoGAP"/>
    <property type="match status" value="1"/>
</dbReference>
<dbReference type="InterPro" id="IPR008936">
    <property type="entry name" value="Rho_GTPase_activation_prot"/>
</dbReference>
<gene>
    <name evidence="2" type="ORF">K435DRAFT_234367</name>
</gene>
<keyword evidence="3" id="KW-1185">Reference proteome</keyword>
<accession>A0A4S8LPR0</accession>
<dbReference type="GO" id="GO:0005096">
    <property type="term" value="F:GTPase activator activity"/>
    <property type="evidence" value="ECO:0007669"/>
    <property type="project" value="TreeGrafter"/>
</dbReference>
<feature type="domain" description="Rho-GAP" evidence="1">
    <location>
        <begin position="1"/>
        <end position="159"/>
    </location>
</feature>
<evidence type="ECO:0000313" key="2">
    <source>
        <dbReference type="EMBL" id="THU91369.1"/>
    </source>
</evidence>
<dbReference type="GO" id="GO:0007264">
    <property type="term" value="P:small GTPase-mediated signal transduction"/>
    <property type="evidence" value="ECO:0007669"/>
    <property type="project" value="TreeGrafter"/>
</dbReference>
<organism evidence="2 3">
    <name type="scientific">Dendrothele bispora (strain CBS 962.96)</name>
    <dbReference type="NCBI Taxonomy" id="1314807"/>
    <lineage>
        <taxon>Eukaryota</taxon>
        <taxon>Fungi</taxon>
        <taxon>Dikarya</taxon>
        <taxon>Basidiomycota</taxon>
        <taxon>Agaricomycotina</taxon>
        <taxon>Agaricomycetes</taxon>
        <taxon>Agaricomycetidae</taxon>
        <taxon>Agaricales</taxon>
        <taxon>Agaricales incertae sedis</taxon>
        <taxon>Dendrothele</taxon>
    </lineage>
</organism>
<dbReference type="SUPFAM" id="SSF48350">
    <property type="entry name" value="GTPase activation domain, GAP"/>
    <property type="match status" value="1"/>
</dbReference>
<dbReference type="EMBL" id="ML179307">
    <property type="protein sequence ID" value="THU91369.1"/>
    <property type="molecule type" value="Genomic_DNA"/>
</dbReference>
<reference evidence="2 3" key="1">
    <citation type="journal article" date="2019" name="Nat. Ecol. Evol.">
        <title>Megaphylogeny resolves global patterns of mushroom evolution.</title>
        <authorList>
            <person name="Varga T."/>
            <person name="Krizsan K."/>
            <person name="Foldi C."/>
            <person name="Dima B."/>
            <person name="Sanchez-Garcia M."/>
            <person name="Sanchez-Ramirez S."/>
            <person name="Szollosi G.J."/>
            <person name="Szarkandi J.G."/>
            <person name="Papp V."/>
            <person name="Albert L."/>
            <person name="Andreopoulos W."/>
            <person name="Angelini C."/>
            <person name="Antonin V."/>
            <person name="Barry K.W."/>
            <person name="Bougher N.L."/>
            <person name="Buchanan P."/>
            <person name="Buyck B."/>
            <person name="Bense V."/>
            <person name="Catcheside P."/>
            <person name="Chovatia M."/>
            <person name="Cooper J."/>
            <person name="Damon W."/>
            <person name="Desjardin D."/>
            <person name="Finy P."/>
            <person name="Geml J."/>
            <person name="Haridas S."/>
            <person name="Hughes K."/>
            <person name="Justo A."/>
            <person name="Karasinski D."/>
            <person name="Kautmanova I."/>
            <person name="Kiss B."/>
            <person name="Kocsube S."/>
            <person name="Kotiranta H."/>
            <person name="LaButti K.M."/>
            <person name="Lechner B.E."/>
            <person name="Liimatainen K."/>
            <person name="Lipzen A."/>
            <person name="Lukacs Z."/>
            <person name="Mihaltcheva S."/>
            <person name="Morgado L.N."/>
            <person name="Niskanen T."/>
            <person name="Noordeloos M.E."/>
            <person name="Ohm R.A."/>
            <person name="Ortiz-Santana B."/>
            <person name="Ovrebo C."/>
            <person name="Racz N."/>
            <person name="Riley R."/>
            <person name="Savchenko A."/>
            <person name="Shiryaev A."/>
            <person name="Soop K."/>
            <person name="Spirin V."/>
            <person name="Szebenyi C."/>
            <person name="Tomsovsky M."/>
            <person name="Tulloss R.E."/>
            <person name="Uehling J."/>
            <person name="Grigoriev I.V."/>
            <person name="Vagvolgyi C."/>
            <person name="Papp T."/>
            <person name="Martin F.M."/>
            <person name="Miettinen O."/>
            <person name="Hibbett D.S."/>
            <person name="Nagy L.G."/>
        </authorList>
    </citation>
    <scope>NUCLEOTIDE SEQUENCE [LARGE SCALE GENOMIC DNA]</scope>
    <source>
        <strain evidence="2 3">CBS 962.96</strain>
    </source>
</reference>
<proteinExistence type="predicted"/>
<name>A0A4S8LPR0_DENBC</name>
<evidence type="ECO:0000313" key="3">
    <source>
        <dbReference type="Proteomes" id="UP000297245"/>
    </source>
</evidence>
<sequence length="159" mass="17790">MGYQGEKGPVPCVVRAYIQFLRDSGLNEEGVFRHSPSSQLLRAAQEAHDRGLVSLEIWQATPGGGPHLAAVLLKKYLKDLPNAICGEELYALIRRCPAPTSDPGDVEAVRYMREVILPEFSPCVYIFLSHILHLMHEVSLRSAFWTHIISPLYSQSYQG</sequence>
<dbReference type="GO" id="GO:0005737">
    <property type="term" value="C:cytoplasm"/>
    <property type="evidence" value="ECO:0007669"/>
    <property type="project" value="TreeGrafter"/>
</dbReference>
<dbReference type="Gene3D" id="1.10.555.10">
    <property type="entry name" value="Rho GTPase activation protein"/>
    <property type="match status" value="1"/>
</dbReference>
<dbReference type="AlphaFoldDB" id="A0A4S8LPR0"/>